<protein>
    <submittedName>
        <fullName evidence="1">Type II secretion system protein</fullName>
    </submittedName>
</protein>
<dbReference type="InterPro" id="IPR012902">
    <property type="entry name" value="N_methyl_site"/>
</dbReference>
<accession>A0A1X9SSK7</accession>
<dbReference type="InterPro" id="IPR045584">
    <property type="entry name" value="Pilin-like"/>
</dbReference>
<evidence type="ECO:0000313" key="2">
    <source>
        <dbReference type="Proteomes" id="UP000194309"/>
    </source>
</evidence>
<dbReference type="NCBIfam" id="TIGR02532">
    <property type="entry name" value="IV_pilin_GFxxxE"/>
    <property type="match status" value="1"/>
</dbReference>
<dbReference type="EMBL" id="CP018788">
    <property type="protein sequence ID" value="ARQ99249.1"/>
    <property type="molecule type" value="Genomic_DNA"/>
</dbReference>
<dbReference type="SUPFAM" id="SSF54523">
    <property type="entry name" value="Pili subunits"/>
    <property type="match status" value="1"/>
</dbReference>
<sequence length="220" mass="24336">MQKIKAFSLFELVIVMVVIGVLLSITTINFKNDDLARAANQVASHIRYTQFLALTDDKFNPEDKNWTKSRWQIYFTKTVAGKKVLYYSIFSDSGGYSGSPDGKEIAKNPLNPAKVLSVSHAGISTINPTDELDLMEKFNLNDVELLGGCSQSGSTRISFDNLGRPFKGNPKSADNSTHNLITSTCQIRLTHQNGNCIYINLEPITGLISIDKPQIQCKSN</sequence>
<dbReference type="Pfam" id="PF07963">
    <property type="entry name" value="N_methyl"/>
    <property type="match status" value="1"/>
</dbReference>
<gene>
    <name evidence="1" type="ORF">CIGN_0966</name>
</gene>
<dbReference type="Proteomes" id="UP000194309">
    <property type="component" value="Chromosome"/>
</dbReference>
<dbReference type="KEGG" id="cdev:CIGN_0966"/>
<organism evidence="1 2">
    <name type="scientific">Campylobacter devanensis</name>
    <dbReference type="NCBI Taxonomy" id="3161138"/>
    <lineage>
        <taxon>Bacteria</taxon>
        <taxon>Pseudomonadati</taxon>
        <taxon>Campylobacterota</taxon>
        <taxon>Epsilonproteobacteria</taxon>
        <taxon>Campylobacterales</taxon>
        <taxon>Campylobacteraceae</taxon>
        <taxon>Campylobacter</taxon>
    </lineage>
</organism>
<dbReference type="AlphaFoldDB" id="A0A1X9SSK7"/>
<dbReference type="STRING" id="1660064.CIGN_0966"/>
<dbReference type="OrthoDB" id="5363195at2"/>
<proteinExistence type="predicted"/>
<evidence type="ECO:0000313" key="1">
    <source>
        <dbReference type="EMBL" id="ARQ99249.1"/>
    </source>
</evidence>
<accession>A0A381DAG0</accession>
<name>A0A1X9SSK7_9BACT</name>
<reference evidence="1 2" key="1">
    <citation type="journal article" date="2017" name="Genome Biol. Evol.">
        <title>Comparative Genomic Analysis Identifies a Campylobacter Clade Deficient in Selenium Metabolism.</title>
        <authorList>
            <person name="Miller W.G."/>
            <person name="Yee E."/>
            <person name="Lopes B.S."/>
            <person name="Chapman M.H."/>
            <person name="Huynh S."/>
            <person name="Bono J.L."/>
            <person name="Parker C.T."/>
            <person name="Strachan N.J.C."/>
            <person name="Forbes K.J."/>
        </authorList>
    </citation>
    <scope>NUCLEOTIDE SEQUENCE [LARGE SCALE GENOMIC DNA]</scope>
    <source>
        <strain evidence="1 2">NCTC 13003</strain>
    </source>
</reference>
<keyword evidence="2" id="KW-1185">Reference proteome</keyword>